<dbReference type="RefSeq" id="WP_209667050.1">
    <property type="nucleotide sequence ID" value="NZ_JAGGMS010000001.1"/>
</dbReference>
<keyword evidence="3" id="KW-1185">Reference proteome</keyword>
<comment type="caution">
    <text evidence="2">The sequence shown here is derived from an EMBL/GenBank/DDBJ whole genome shotgun (WGS) entry which is preliminary data.</text>
</comment>
<dbReference type="EMBL" id="JAGGMS010000001">
    <property type="protein sequence ID" value="MBP2183972.1"/>
    <property type="molecule type" value="Genomic_DNA"/>
</dbReference>
<evidence type="ECO:0000259" key="1">
    <source>
        <dbReference type="Pfam" id="PF06722"/>
    </source>
</evidence>
<dbReference type="InterPro" id="IPR010610">
    <property type="entry name" value="EryCIII-like_C"/>
</dbReference>
<dbReference type="PANTHER" id="PTHR48050:SF13">
    <property type="entry name" value="STEROL 3-BETA-GLUCOSYLTRANSFERASE UGT80A2"/>
    <property type="match status" value="1"/>
</dbReference>
<proteinExistence type="predicted"/>
<dbReference type="Gene3D" id="3.40.50.2000">
    <property type="entry name" value="Glycogen Phosphorylase B"/>
    <property type="match status" value="2"/>
</dbReference>
<name>A0ABS4PX16_9PSEU</name>
<dbReference type="InterPro" id="IPR002213">
    <property type="entry name" value="UDP_glucos_trans"/>
</dbReference>
<dbReference type="InterPro" id="IPR050426">
    <property type="entry name" value="Glycosyltransferase_28"/>
</dbReference>
<organism evidence="2 3">
    <name type="scientific">Amycolatopsis magusensis</name>
    <dbReference type="NCBI Taxonomy" id="882444"/>
    <lineage>
        <taxon>Bacteria</taxon>
        <taxon>Bacillati</taxon>
        <taxon>Actinomycetota</taxon>
        <taxon>Actinomycetes</taxon>
        <taxon>Pseudonocardiales</taxon>
        <taxon>Pseudonocardiaceae</taxon>
        <taxon>Amycolatopsis</taxon>
    </lineage>
</organism>
<dbReference type="PANTHER" id="PTHR48050">
    <property type="entry name" value="STEROL 3-BETA-GLUCOSYLTRANSFERASE"/>
    <property type="match status" value="1"/>
</dbReference>
<gene>
    <name evidence="2" type="ORF">JOM49_005498</name>
</gene>
<reference evidence="2 3" key="1">
    <citation type="submission" date="2021-03" db="EMBL/GenBank/DDBJ databases">
        <title>Sequencing the genomes of 1000 actinobacteria strains.</title>
        <authorList>
            <person name="Klenk H.-P."/>
        </authorList>
    </citation>
    <scope>NUCLEOTIDE SEQUENCE [LARGE SCALE GENOMIC DNA]</scope>
    <source>
        <strain evidence="2 3">DSM 45510</strain>
    </source>
</reference>
<evidence type="ECO:0000313" key="3">
    <source>
        <dbReference type="Proteomes" id="UP000741013"/>
    </source>
</evidence>
<dbReference type="Pfam" id="PF06722">
    <property type="entry name" value="EryCIII-like_C"/>
    <property type="match status" value="1"/>
</dbReference>
<feature type="domain" description="Erythromycin biosynthesis protein CIII-like C-terminal" evidence="1">
    <location>
        <begin position="233"/>
        <end position="376"/>
    </location>
</feature>
<evidence type="ECO:0000313" key="2">
    <source>
        <dbReference type="EMBL" id="MBP2183972.1"/>
    </source>
</evidence>
<sequence>MRILFTFAGGTGHFNPLTPIARAAEAAGHQIAFAGQTALLETVRAAGFTAFDTGGDTFGSRERQPLAEIDLDREEQAIREGYARRIAGERCPRVIEVCRSWRADVVVCDEADFGAVVAAESLGLPHATVLVIAAGSLIRPGLVGEPLDELRARHGLGPDPEMAMLGRHLVLSPFPPSYRDPAFPLPPTARSLTFDPVVPDVPAPDWLRTDAPTIYFTLGTVFNTESGDLFHRVLTGLRELPLNVVMTVGPHIDPDEFGPQPDSVRIERYIPQASLLPWCTAMVSHGGSGSVLGALAHGMPMVLLPMGADQPHNAERCAQLGVARVLDVMTASPAEIAAATEDVLHEDGYRQAAGILREEIAGLPDATHAVRLLEDLVRAQ</sequence>
<accession>A0ABS4PX16</accession>
<dbReference type="SUPFAM" id="SSF53756">
    <property type="entry name" value="UDP-Glycosyltransferase/glycogen phosphorylase"/>
    <property type="match status" value="1"/>
</dbReference>
<dbReference type="Proteomes" id="UP000741013">
    <property type="component" value="Unassembled WGS sequence"/>
</dbReference>
<protein>
    <submittedName>
        <fullName evidence="2">UDP:flavonoid glycosyltransferase YjiC (YdhE family)</fullName>
    </submittedName>
</protein>
<dbReference type="CDD" id="cd03784">
    <property type="entry name" value="GT1_Gtf-like"/>
    <property type="match status" value="1"/>
</dbReference>